<dbReference type="GO" id="GO:0003968">
    <property type="term" value="F:RNA-directed RNA polymerase activity"/>
    <property type="evidence" value="ECO:0007669"/>
    <property type="project" value="UniProtKB-KW"/>
</dbReference>
<dbReference type="EMBL" id="QNUK01000403">
    <property type="protein sequence ID" value="KAF5893926.1"/>
    <property type="molecule type" value="Genomic_DNA"/>
</dbReference>
<evidence type="ECO:0000313" key="3">
    <source>
        <dbReference type="Proteomes" id="UP000727407"/>
    </source>
</evidence>
<keyword evidence="2" id="KW-0696">RNA-directed RNA polymerase</keyword>
<sequence>TILKGMSNTTWNPNIYAPVIACLSLALLMSVVINIYWICMKRNREVGQRCYNLVTCRGTLRTMQQDGRIEEQTEAEKDVQYAALNFLKQKEKTERKKTRTEPGEILYSDLETCRSTHRTIEQDARVAMQ</sequence>
<keyword evidence="2" id="KW-0548">Nucleotidyltransferase</keyword>
<feature type="non-terminal residue" evidence="2">
    <location>
        <position position="129"/>
    </location>
</feature>
<dbReference type="AlphaFoldDB" id="A0A8J4WX07"/>
<comment type="caution">
    <text evidence="2">The sequence shown here is derived from an EMBL/GenBank/DDBJ whole genome shotgun (WGS) entry which is preliminary data.</text>
</comment>
<dbReference type="Proteomes" id="UP000727407">
    <property type="component" value="Unassembled WGS sequence"/>
</dbReference>
<dbReference type="OrthoDB" id="8983287at2759"/>
<feature type="transmembrane region" description="Helical" evidence="1">
    <location>
        <begin position="15"/>
        <end position="39"/>
    </location>
</feature>
<keyword evidence="3" id="KW-1185">Reference proteome</keyword>
<feature type="non-terminal residue" evidence="2">
    <location>
        <position position="1"/>
    </location>
</feature>
<keyword evidence="1" id="KW-1133">Transmembrane helix</keyword>
<evidence type="ECO:0000313" key="2">
    <source>
        <dbReference type="EMBL" id="KAF5893926.1"/>
    </source>
</evidence>
<evidence type="ECO:0000256" key="1">
    <source>
        <dbReference type="SAM" id="Phobius"/>
    </source>
</evidence>
<keyword evidence="1" id="KW-0812">Transmembrane</keyword>
<gene>
    <name evidence="2" type="primary">L</name>
    <name evidence="2" type="ORF">DAT39_016356</name>
</gene>
<accession>A0A8J4WX07</accession>
<keyword evidence="2" id="KW-0808">Transferase</keyword>
<proteinExistence type="predicted"/>
<name>A0A8J4WX07_CLAMG</name>
<protein>
    <submittedName>
        <fullName evidence="2">RNA-directed RNA polymerase L</fullName>
    </submittedName>
</protein>
<organism evidence="2 3">
    <name type="scientific">Clarias magur</name>
    <name type="common">Asian catfish</name>
    <name type="synonym">Macropteronotus magur</name>
    <dbReference type="NCBI Taxonomy" id="1594786"/>
    <lineage>
        <taxon>Eukaryota</taxon>
        <taxon>Metazoa</taxon>
        <taxon>Chordata</taxon>
        <taxon>Craniata</taxon>
        <taxon>Vertebrata</taxon>
        <taxon>Euteleostomi</taxon>
        <taxon>Actinopterygii</taxon>
        <taxon>Neopterygii</taxon>
        <taxon>Teleostei</taxon>
        <taxon>Ostariophysi</taxon>
        <taxon>Siluriformes</taxon>
        <taxon>Clariidae</taxon>
        <taxon>Clarias</taxon>
    </lineage>
</organism>
<keyword evidence="1" id="KW-0472">Membrane</keyword>
<reference evidence="2" key="1">
    <citation type="submission" date="2020-07" db="EMBL/GenBank/DDBJ databases">
        <title>Clarias magur genome sequencing, assembly and annotation.</title>
        <authorList>
            <person name="Kushwaha B."/>
            <person name="Kumar R."/>
            <person name="Das P."/>
            <person name="Joshi C.G."/>
            <person name="Kumar D."/>
            <person name="Nagpure N.S."/>
            <person name="Pandey M."/>
            <person name="Agarwal S."/>
            <person name="Srivastava S."/>
            <person name="Singh M."/>
            <person name="Sahoo L."/>
            <person name="Jayasankar P."/>
            <person name="Meher P.K."/>
            <person name="Koringa P.G."/>
            <person name="Iquebal M.A."/>
            <person name="Das S.P."/>
            <person name="Bit A."/>
            <person name="Patnaik S."/>
            <person name="Patel N."/>
            <person name="Shah T.M."/>
            <person name="Hinsu A."/>
            <person name="Jena J.K."/>
        </authorList>
    </citation>
    <scope>NUCLEOTIDE SEQUENCE</scope>
    <source>
        <strain evidence="2">CIFAMagur01</strain>
        <tissue evidence="2">Testis</tissue>
    </source>
</reference>